<dbReference type="CDD" id="cd02997">
    <property type="entry name" value="PDI_a_PDIR"/>
    <property type="match status" value="1"/>
</dbReference>
<dbReference type="InterPro" id="IPR017937">
    <property type="entry name" value="Thioredoxin_CS"/>
</dbReference>
<dbReference type="InterPro" id="IPR046374">
    <property type="entry name" value="PDI_a_PDIR"/>
</dbReference>
<dbReference type="EnsemblMetazoa" id="XM_003383689.3">
    <property type="protein sequence ID" value="XP_003383737.1"/>
    <property type="gene ID" value="LOC100634383"/>
</dbReference>
<dbReference type="PROSITE" id="PS00194">
    <property type="entry name" value="THIOREDOXIN_1"/>
    <property type="match status" value="2"/>
</dbReference>
<dbReference type="InParanoid" id="A0A1X7VMG8"/>
<dbReference type="SUPFAM" id="SSF52833">
    <property type="entry name" value="Thioredoxin-like"/>
    <property type="match status" value="4"/>
</dbReference>
<dbReference type="InterPro" id="IPR013766">
    <property type="entry name" value="Thioredoxin_domain"/>
</dbReference>
<dbReference type="PROSITE" id="PS51352">
    <property type="entry name" value="THIOREDOXIN_2"/>
    <property type="match status" value="3"/>
</dbReference>
<keyword evidence="2" id="KW-0732">Signal</keyword>
<evidence type="ECO:0000313" key="4">
    <source>
        <dbReference type="EnsemblMetazoa" id="Aqu2.1.41074_001"/>
    </source>
</evidence>
<comment type="similarity">
    <text evidence="1">Belongs to the protein disulfide isomerase family.</text>
</comment>
<dbReference type="Proteomes" id="UP000007879">
    <property type="component" value="Unassembled WGS sequence"/>
</dbReference>
<proteinExistence type="inferred from homology"/>
<dbReference type="AlphaFoldDB" id="A0A1X7VMG8"/>
<dbReference type="GO" id="GO:0006457">
    <property type="term" value="P:protein folding"/>
    <property type="evidence" value="ECO:0007669"/>
    <property type="project" value="TreeGrafter"/>
</dbReference>
<reference evidence="5" key="1">
    <citation type="journal article" date="2010" name="Nature">
        <title>The Amphimedon queenslandica genome and the evolution of animal complexity.</title>
        <authorList>
            <person name="Srivastava M."/>
            <person name="Simakov O."/>
            <person name="Chapman J."/>
            <person name="Fahey B."/>
            <person name="Gauthier M.E."/>
            <person name="Mitros T."/>
            <person name="Richards G.S."/>
            <person name="Conaco C."/>
            <person name="Dacre M."/>
            <person name="Hellsten U."/>
            <person name="Larroux C."/>
            <person name="Putnam N.H."/>
            <person name="Stanke M."/>
            <person name="Adamska M."/>
            <person name="Darling A."/>
            <person name="Degnan S.M."/>
            <person name="Oakley T.H."/>
            <person name="Plachetzki D.C."/>
            <person name="Zhai Y."/>
            <person name="Adamski M."/>
            <person name="Calcino A."/>
            <person name="Cummins S.F."/>
            <person name="Goodstein D.M."/>
            <person name="Harris C."/>
            <person name="Jackson D.J."/>
            <person name="Leys S.P."/>
            <person name="Shu S."/>
            <person name="Woodcroft B.J."/>
            <person name="Vervoort M."/>
            <person name="Kosik K.S."/>
            <person name="Manning G."/>
            <person name="Degnan B.M."/>
            <person name="Rokhsar D.S."/>
        </authorList>
    </citation>
    <scope>NUCLEOTIDE SEQUENCE [LARGE SCALE GENOMIC DNA]</scope>
</reference>
<sequence length="512" mass="57711">MKSYLILLLILFIKSSAPAAPESGIVRLEEPKAWKKFIKTRTNVLVLFASSGEVSVPRGLLPILEEIAQEVKGLGAVAYVDCSSAKKLCKNLKIGGKGEQKKYYLKHFKDGSYHKDYDRLLRKSSLLDFMKDPTSDAPWSEDPTSKDVRHIESSTGLYKFLAKEKKPILLMFYAPWCGHCQLLKPEFAAAATSLKGKQVLAGMNLDKPETMLTREEYNVTGFPTLLYFEEGKVKYPYSGGRDTDSIIKWLSDPQPPPSTQEVEQEAGANWSTELNNVVHLTSENFQSVIDSSPSTLVTFYAPWCGHCKAMKPDYNEAAKLLESENILGTLAAVDATAERELASHYQVSGFPTIKYFSNGKELYDYGYPRTTESFVEFMKNPQPPPEKEKDWSEIETGVHHLTDETYKPFIKKTKHALVMFYAPWCGHCKAAKPEFIDAAASLKEDKKTSLAAVDCTKYAQICDQNDVQGYPTILYMSYGKKSFKYMGPRDSNGFVEFLRNPNKYVSIVKDEF</sequence>
<evidence type="ECO:0000256" key="2">
    <source>
        <dbReference type="SAM" id="SignalP"/>
    </source>
</evidence>
<protein>
    <recommendedName>
        <fullName evidence="3">Thioredoxin domain-containing protein</fullName>
    </recommendedName>
</protein>
<reference evidence="4" key="2">
    <citation type="submission" date="2017-05" db="UniProtKB">
        <authorList>
            <consortium name="EnsemblMetazoa"/>
        </authorList>
    </citation>
    <scope>IDENTIFICATION</scope>
</reference>
<evidence type="ECO:0000259" key="3">
    <source>
        <dbReference type="PROSITE" id="PS51352"/>
    </source>
</evidence>
<evidence type="ECO:0000256" key="1">
    <source>
        <dbReference type="ARBA" id="ARBA00006347"/>
    </source>
</evidence>
<dbReference type="PRINTS" id="PR00421">
    <property type="entry name" value="THIOREDOXIN"/>
</dbReference>
<dbReference type="InterPro" id="IPR036249">
    <property type="entry name" value="Thioredoxin-like_sf"/>
</dbReference>
<dbReference type="STRING" id="400682.A0A1X7VMG8"/>
<dbReference type="EnsemblMetazoa" id="Aqu2.1.41074_001">
    <property type="protein sequence ID" value="Aqu2.1.41074_001"/>
    <property type="gene ID" value="Aqu2.1.41074"/>
</dbReference>
<dbReference type="KEGG" id="aqu:100634383"/>
<dbReference type="PANTHER" id="PTHR45672:SF2">
    <property type="entry name" value="PROTEIN DISULFIDE-ISOMERASE A5"/>
    <property type="match status" value="1"/>
</dbReference>
<feature type="signal peptide" evidence="2">
    <location>
        <begin position="1"/>
        <end position="19"/>
    </location>
</feature>
<dbReference type="Gene3D" id="3.40.30.10">
    <property type="entry name" value="Glutaredoxin"/>
    <property type="match status" value="4"/>
</dbReference>
<gene>
    <name evidence="4" type="primary">100634383</name>
</gene>
<feature type="chain" id="PRO_5010883213" description="Thioredoxin domain-containing protein" evidence="2">
    <location>
        <begin position="20"/>
        <end position="512"/>
    </location>
</feature>
<name>A0A1X7VMG8_AMPQE</name>
<feature type="domain" description="Thioredoxin" evidence="3">
    <location>
        <begin position="126"/>
        <end position="255"/>
    </location>
</feature>
<dbReference type="OrthoDB" id="10264505at2759"/>
<feature type="domain" description="Thioredoxin" evidence="3">
    <location>
        <begin position="378"/>
        <end position="503"/>
    </location>
</feature>
<dbReference type="Pfam" id="PF00085">
    <property type="entry name" value="Thioredoxin"/>
    <property type="match status" value="3"/>
</dbReference>
<organism evidence="4">
    <name type="scientific">Amphimedon queenslandica</name>
    <name type="common">Sponge</name>
    <dbReference type="NCBI Taxonomy" id="400682"/>
    <lineage>
        <taxon>Eukaryota</taxon>
        <taxon>Metazoa</taxon>
        <taxon>Porifera</taxon>
        <taxon>Demospongiae</taxon>
        <taxon>Heteroscleromorpha</taxon>
        <taxon>Haplosclerida</taxon>
        <taxon>Niphatidae</taxon>
        <taxon>Amphimedon</taxon>
    </lineage>
</organism>
<dbReference type="InterPro" id="IPR051063">
    <property type="entry name" value="PDI"/>
</dbReference>
<dbReference type="eggNOG" id="KOG0191">
    <property type="taxonomic scope" value="Eukaryota"/>
</dbReference>
<accession>A0A1X7VMG8</accession>
<dbReference type="OMA" id="FCKKMKP"/>
<dbReference type="GO" id="GO:0003756">
    <property type="term" value="F:protein disulfide isomerase activity"/>
    <property type="evidence" value="ECO:0007669"/>
    <property type="project" value="InterPro"/>
</dbReference>
<keyword evidence="5" id="KW-1185">Reference proteome</keyword>
<feature type="domain" description="Thioredoxin" evidence="3">
    <location>
        <begin position="260"/>
        <end position="377"/>
    </location>
</feature>
<dbReference type="PANTHER" id="PTHR45672">
    <property type="entry name" value="PROTEIN DISULFIDE-ISOMERASE C17H9.14C-RELATED"/>
    <property type="match status" value="1"/>
</dbReference>
<evidence type="ECO:0000313" key="5">
    <source>
        <dbReference type="Proteomes" id="UP000007879"/>
    </source>
</evidence>
<dbReference type="GO" id="GO:0005783">
    <property type="term" value="C:endoplasmic reticulum"/>
    <property type="evidence" value="ECO:0007669"/>
    <property type="project" value="TreeGrafter"/>
</dbReference>